<reference evidence="1 3" key="1">
    <citation type="journal article" date="2011" name="Nature">
        <title>The Medicago genome provides insight into the evolution of rhizobial symbioses.</title>
        <authorList>
            <person name="Young N.D."/>
            <person name="Debelle F."/>
            <person name="Oldroyd G.E."/>
            <person name="Geurts R."/>
            <person name="Cannon S.B."/>
            <person name="Udvardi M.K."/>
            <person name="Benedito V.A."/>
            <person name="Mayer K.F."/>
            <person name="Gouzy J."/>
            <person name="Schoof H."/>
            <person name="Van de Peer Y."/>
            <person name="Proost S."/>
            <person name="Cook D.R."/>
            <person name="Meyers B.C."/>
            <person name="Spannagl M."/>
            <person name="Cheung F."/>
            <person name="De Mita S."/>
            <person name="Krishnakumar V."/>
            <person name="Gundlach H."/>
            <person name="Zhou S."/>
            <person name="Mudge J."/>
            <person name="Bharti A.K."/>
            <person name="Murray J.D."/>
            <person name="Naoumkina M.A."/>
            <person name="Rosen B."/>
            <person name="Silverstein K.A."/>
            <person name="Tang H."/>
            <person name="Rombauts S."/>
            <person name="Zhao P.X."/>
            <person name="Zhou P."/>
            <person name="Barbe V."/>
            <person name="Bardou P."/>
            <person name="Bechner M."/>
            <person name="Bellec A."/>
            <person name="Berger A."/>
            <person name="Berges H."/>
            <person name="Bidwell S."/>
            <person name="Bisseling T."/>
            <person name="Choisne N."/>
            <person name="Couloux A."/>
            <person name="Denny R."/>
            <person name="Deshpande S."/>
            <person name="Dai X."/>
            <person name="Doyle J.J."/>
            <person name="Dudez A.M."/>
            <person name="Farmer A.D."/>
            <person name="Fouteau S."/>
            <person name="Franken C."/>
            <person name="Gibelin C."/>
            <person name="Gish J."/>
            <person name="Goldstein S."/>
            <person name="Gonzalez A.J."/>
            <person name="Green P.J."/>
            <person name="Hallab A."/>
            <person name="Hartog M."/>
            <person name="Hua A."/>
            <person name="Humphray S.J."/>
            <person name="Jeong D.H."/>
            <person name="Jing Y."/>
            <person name="Jocker A."/>
            <person name="Kenton S.M."/>
            <person name="Kim D.J."/>
            <person name="Klee K."/>
            <person name="Lai H."/>
            <person name="Lang C."/>
            <person name="Lin S."/>
            <person name="Macmil S.L."/>
            <person name="Magdelenat G."/>
            <person name="Matthews L."/>
            <person name="McCorrison J."/>
            <person name="Monaghan E.L."/>
            <person name="Mun J.H."/>
            <person name="Najar F.Z."/>
            <person name="Nicholson C."/>
            <person name="Noirot C."/>
            <person name="O'Bleness M."/>
            <person name="Paule C.R."/>
            <person name="Poulain J."/>
            <person name="Prion F."/>
            <person name="Qin B."/>
            <person name="Qu C."/>
            <person name="Retzel E.F."/>
            <person name="Riddle C."/>
            <person name="Sallet E."/>
            <person name="Samain S."/>
            <person name="Samson N."/>
            <person name="Sanders I."/>
            <person name="Saurat O."/>
            <person name="Scarpelli C."/>
            <person name="Schiex T."/>
            <person name="Segurens B."/>
            <person name="Severin A.J."/>
            <person name="Sherrier D.J."/>
            <person name="Shi R."/>
            <person name="Sims S."/>
            <person name="Singer S.R."/>
            <person name="Sinharoy S."/>
            <person name="Sterck L."/>
            <person name="Viollet A."/>
            <person name="Wang B.B."/>
            <person name="Wang K."/>
            <person name="Wang M."/>
            <person name="Wang X."/>
            <person name="Warfsmann J."/>
            <person name="Weissenbach J."/>
            <person name="White D.D."/>
            <person name="White J.D."/>
            <person name="Wiley G.B."/>
            <person name="Wincker P."/>
            <person name="Xing Y."/>
            <person name="Yang L."/>
            <person name="Yao Z."/>
            <person name="Ying F."/>
            <person name="Zhai J."/>
            <person name="Zhou L."/>
            <person name="Zuber A."/>
            <person name="Denarie J."/>
            <person name="Dixon R.A."/>
            <person name="May G.D."/>
            <person name="Schwartz D.C."/>
            <person name="Rogers J."/>
            <person name="Quetier F."/>
            <person name="Town C.D."/>
            <person name="Roe B.A."/>
        </authorList>
    </citation>
    <scope>NUCLEOTIDE SEQUENCE [LARGE SCALE GENOMIC DNA]</scope>
    <source>
        <strain evidence="1">A17</strain>
        <strain evidence="2 3">cv. Jemalong A17</strain>
    </source>
</reference>
<gene>
    <name evidence="1" type="ordered locus">MTR_5g023950</name>
</gene>
<protein>
    <submittedName>
        <fullName evidence="1 2">Uncharacterized protein</fullName>
    </submittedName>
</protein>
<dbReference type="Proteomes" id="UP000002051">
    <property type="component" value="Chromosome 5"/>
</dbReference>
<evidence type="ECO:0000313" key="1">
    <source>
        <dbReference type="EMBL" id="AES95294.1"/>
    </source>
</evidence>
<evidence type="ECO:0000313" key="3">
    <source>
        <dbReference type="Proteomes" id="UP000002051"/>
    </source>
</evidence>
<evidence type="ECO:0000313" key="2">
    <source>
        <dbReference type="EnsemblPlants" id="AES95294"/>
    </source>
</evidence>
<dbReference type="EMBL" id="CM001221">
    <property type="protein sequence ID" value="AES95294.1"/>
    <property type="molecule type" value="Genomic_DNA"/>
</dbReference>
<reference evidence="1 3" key="2">
    <citation type="journal article" date="2014" name="BMC Genomics">
        <title>An improved genome release (version Mt4.0) for the model legume Medicago truncatula.</title>
        <authorList>
            <person name="Tang H."/>
            <person name="Krishnakumar V."/>
            <person name="Bidwell S."/>
            <person name="Rosen B."/>
            <person name="Chan A."/>
            <person name="Zhou S."/>
            <person name="Gentzbittel L."/>
            <person name="Childs K.L."/>
            <person name="Yandell M."/>
            <person name="Gundlach H."/>
            <person name="Mayer K.F."/>
            <person name="Schwartz D.C."/>
            <person name="Town C.D."/>
        </authorList>
    </citation>
    <scope>GENOME REANNOTATION</scope>
    <source>
        <strain evidence="2 3">cv. Jemalong A17</strain>
    </source>
</reference>
<organism evidence="1 3">
    <name type="scientific">Medicago truncatula</name>
    <name type="common">Barrel medic</name>
    <name type="synonym">Medicago tribuloides</name>
    <dbReference type="NCBI Taxonomy" id="3880"/>
    <lineage>
        <taxon>Eukaryota</taxon>
        <taxon>Viridiplantae</taxon>
        <taxon>Streptophyta</taxon>
        <taxon>Embryophyta</taxon>
        <taxon>Tracheophyta</taxon>
        <taxon>Spermatophyta</taxon>
        <taxon>Magnoliopsida</taxon>
        <taxon>eudicotyledons</taxon>
        <taxon>Gunneridae</taxon>
        <taxon>Pentapetalae</taxon>
        <taxon>rosids</taxon>
        <taxon>fabids</taxon>
        <taxon>Fabales</taxon>
        <taxon>Fabaceae</taxon>
        <taxon>Papilionoideae</taxon>
        <taxon>50 kb inversion clade</taxon>
        <taxon>NPAAA clade</taxon>
        <taxon>Hologalegina</taxon>
        <taxon>IRL clade</taxon>
        <taxon>Trifolieae</taxon>
        <taxon>Medicago</taxon>
    </lineage>
</organism>
<sequence length="76" mass="8444">MTELSPKLAHRASNSLTCQTSLCTRSLKMSANLCGDLIHDVMYQQVEQQMLAGNPNICEGLFDRGWPDLLVVNYDG</sequence>
<accession>G7K027</accession>
<dbReference type="HOGENOM" id="CLU_2658229_0_0_1"/>
<keyword evidence="3" id="KW-1185">Reference proteome</keyword>
<dbReference type="PaxDb" id="3880-AES95294"/>
<dbReference type="AlphaFoldDB" id="G7K027"/>
<reference evidence="2" key="3">
    <citation type="submission" date="2015-04" db="UniProtKB">
        <authorList>
            <consortium name="EnsemblPlants"/>
        </authorList>
    </citation>
    <scope>IDENTIFICATION</scope>
    <source>
        <strain evidence="2">cv. Jemalong A17</strain>
    </source>
</reference>
<dbReference type="EnsemblPlants" id="AES95294">
    <property type="protein sequence ID" value="AES95294"/>
    <property type="gene ID" value="MTR_5g023950"/>
</dbReference>
<name>G7K027_MEDTR</name>
<proteinExistence type="predicted"/>